<dbReference type="PRINTS" id="PR01183">
    <property type="entry name" value="RIBORDTASEM1"/>
</dbReference>
<evidence type="ECO:0000256" key="7">
    <source>
        <dbReference type="SAM" id="MobiDB-lite"/>
    </source>
</evidence>
<dbReference type="EMBL" id="JARKIB010000065">
    <property type="protein sequence ID" value="KAJ7750554.1"/>
    <property type="molecule type" value="Genomic_DNA"/>
</dbReference>
<evidence type="ECO:0000256" key="6">
    <source>
        <dbReference type="RuleBase" id="RU003410"/>
    </source>
</evidence>
<evidence type="ECO:0000313" key="10">
    <source>
        <dbReference type="Proteomes" id="UP001215598"/>
    </source>
</evidence>
<dbReference type="GO" id="GO:0005971">
    <property type="term" value="C:ribonucleoside-diphosphate reductase complex"/>
    <property type="evidence" value="ECO:0007669"/>
    <property type="project" value="TreeGrafter"/>
</dbReference>
<feature type="domain" description="Ribonucleotide reductase large subunit" evidence="8">
    <location>
        <begin position="490"/>
        <end position="512"/>
    </location>
</feature>
<evidence type="ECO:0000256" key="3">
    <source>
        <dbReference type="ARBA" id="ARBA00023002"/>
    </source>
</evidence>
<dbReference type="PANTHER" id="PTHR11573">
    <property type="entry name" value="RIBONUCLEOSIDE-DIPHOSPHATE REDUCTASE LARGE CHAIN"/>
    <property type="match status" value="1"/>
</dbReference>
<dbReference type="GO" id="GO:0009263">
    <property type="term" value="P:deoxyribonucleotide biosynthetic process"/>
    <property type="evidence" value="ECO:0007669"/>
    <property type="project" value="UniProtKB-KW"/>
</dbReference>
<dbReference type="AlphaFoldDB" id="A0AAD7IVC9"/>
<evidence type="ECO:0000256" key="5">
    <source>
        <dbReference type="ARBA" id="ARBA00024942"/>
    </source>
</evidence>
<accession>A0AAD7IVC9</accession>
<comment type="function">
    <text evidence="5 6">Provides the precursors necessary for DNA synthesis. Catalyzes the biosynthesis of deoxyribonucleotides from the corresponding ribonucleotides.</text>
</comment>
<dbReference type="InterPro" id="IPR013346">
    <property type="entry name" value="NrdE_NrdA_C"/>
</dbReference>
<gene>
    <name evidence="9" type="ORF">B0H16DRAFT_1460659</name>
</gene>
<dbReference type="GO" id="GO:0004748">
    <property type="term" value="F:ribonucleoside-diphosphate reductase activity, thioredoxin disulfide as acceptor"/>
    <property type="evidence" value="ECO:0007669"/>
    <property type="project" value="UniProtKB-EC"/>
</dbReference>
<dbReference type="Pfam" id="PF02867">
    <property type="entry name" value="Ribonuc_red_lgC"/>
    <property type="match status" value="2"/>
</dbReference>
<dbReference type="InterPro" id="IPR039718">
    <property type="entry name" value="Rrm1"/>
</dbReference>
<keyword evidence="4 6" id="KW-0215">Deoxyribonucleotide synthesis</keyword>
<sequence>MRNPQTSVLIRKRADSKITMPRKLPSELTQDTSTLSAALRAVKINPHYTWIAAHIEVTKMHKSLRPSFSETMLQFQNATGAPVLQEELIAVIEKNHQVLDAAVIHMRDYDHSYGMIEEIQKRFLARSGDAVIERIQHMFMRMAVSIHMDDIPNVLATYELLSSGQVIHDASMASNAGFAGQAISSTYTMAFSDMNMKDMYESVAKCLFAIRNGAKVAVSAQGVPCSGRSGACRHDDNNIGLWPMLKFLDGAISFARRPEDKHDDIMNILIEPWHVDVTGLVEFNEHHRHGLSTQKSLTFSLSVPDIFMSRVENDEDWTLFCPHDVPDLPYLRGTAFDDAYTSYEASNTRKVTIRARDLWDTILRFLIVTGGPSLIYKDTVYEKSNIPEARSVQFDLRSGVIDTFGIPYELSPRNHASIALPLLISSTSTFDFASALNARIAETMYYAALEASCELAEEHGPYEAFSQSPTARGVLQFDMWLTKSSPFLDWITLRNQIRTFGLRNAVMIAIGPGRCTEVYSGFASSVDPSASNVYNQVVSPWLVDELSAIGMWNNGIRQQIIREKGSIQDIDIIPSEVKNIFRTAWEIDPEVSIQMARERAPFVCHTESLSLYMESPTPDALGALLMRTWASELKVGIHKLQTGYADRQSKASSSDDDPTDREMSFEDFVLTNNE</sequence>
<reference evidence="9" key="1">
    <citation type="submission" date="2023-03" db="EMBL/GenBank/DDBJ databases">
        <title>Massive genome expansion in bonnet fungi (Mycena s.s.) driven by repeated elements and novel gene families across ecological guilds.</title>
        <authorList>
            <consortium name="Lawrence Berkeley National Laboratory"/>
            <person name="Harder C.B."/>
            <person name="Miyauchi S."/>
            <person name="Viragh M."/>
            <person name="Kuo A."/>
            <person name="Thoen E."/>
            <person name="Andreopoulos B."/>
            <person name="Lu D."/>
            <person name="Skrede I."/>
            <person name="Drula E."/>
            <person name="Henrissat B."/>
            <person name="Morin E."/>
            <person name="Kohler A."/>
            <person name="Barry K."/>
            <person name="LaButti K."/>
            <person name="Morin E."/>
            <person name="Salamov A."/>
            <person name="Lipzen A."/>
            <person name="Mereny Z."/>
            <person name="Hegedus B."/>
            <person name="Baldrian P."/>
            <person name="Stursova M."/>
            <person name="Weitz H."/>
            <person name="Taylor A."/>
            <person name="Grigoriev I.V."/>
            <person name="Nagy L.G."/>
            <person name="Martin F."/>
            <person name="Kauserud H."/>
        </authorList>
    </citation>
    <scope>NUCLEOTIDE SEQUENCE</scope>
    <source>
        <strain evidence="9">CBHHK182m</strain>
    </source>
</reference>
<protein>
    <recommendedName>
        <fullName evidence="2 6">Ribonucleoside-diphosphate reductase</fullName>
        <ecNumber evidence="2 6">1.17.4.1</ecNumber>
    </recommendedName>
</protein>
<dbReference type="PANTHER" id="PTHR11573:SF6">
    <property type="entry name" value="RIBONUCLEOSIDE-DIPHOSPHATE REDUCTASE LARGE SUBUNIT"/>
    <property type="match status" value="1"/>
</dbReference>
<evidence type="ECO:0000256" key="4">
    <source>
        <dbReference type="ARBA" id="ARBA00023116"/>
    </source>
</evidence>
<dbReference type="Proteomes" id="UP001215598">
    <property type="component" value="Unassembled WGS sequence"/>
</dbReference>
<evidence type="ECO:0000313" key="9">
    <source>
        <dbReference type="EMBL" id="KAJ7750554.1"/>
    </source>
</evidence>
<dbReference type="GO" id="GO:0005524">
    <property type="term" value="F:ATP binding"/>
    <property type="evidence" value="ECO:0007669"/>
    <property type="project" value="InterPro"/>
</dbReference>
<comment type="similarity">
    <text evidence="1 6">Belongs to the ribonucleoside diphosphate reductase large chain family.</text>
</comment>
<dbReference type="Pfam" id="PF00317">
    <property type="entry name" value="Ribonuc_red_lgN"/>
    <property type="match status" value="1"/>
</dbReference>
<dbReference type="Gene3D" id="3.20.70.20">
    <property type="match status" value="2"/>
</dbReference>
<organism evidence="9 10">
    <name type="scientific">Mycena metata</name>
    <dbReference type="NCBI Taxonomy" id="1033252"/>
    <lineage>
        <taxon>Eukaryota</taxon>
        <taxon>Fungi</taxon>
        <taxon>Dikarya</taxon>
        <taxon>Basidiomycota</taxon>
        <taxon>Agaricomycotina</taxon>
        <taxon>Agaricomycetes</taxon>
        <taxon>Agaricomycetidae</taxon>
        <taxon>Agaricales</taxon>
        <taxon>Marasmiineae</taxon>
        <taxon>Mycenaceae</taxon>
        <taxon>Mycena</taxon>
    </lineage>
</organism>
<comment type="catalytic activity">
    <reaction evidence="6">
        <text>a 2'-deoxyribonucleoside 5'-diphosphate + [thioredoxin]-disulfide + H2O = a ribonucleoside 5'-diphosphate + [thioredoxin]-dithiol</text>
        <dbReference type="Rhea" id="RHEA:23252"/>
        <dbReference type="Rhea" id="RHEA-COMP:10698"/>
        <dbReference type="Rhea" id="RHEA-COMP:10700"/>
        <dbReference type="ChEBI" id="CHEBI:15377"/>
        <dbReference type="ChEBI" id="CHEBI:29950"/>
        <dbReference type="ChEBI" id="CHEBI:50058"/>
        <dbReference type="ChEBI" id="CHEBI:57930"/>
        <dbReference type="ChEBI" id="CHEBI:73316"/>
        <dbReference type="EC" id="1.17.4.1"/>
    </reaction>
</comment>
<evidence type="ECO:0000256" key="2">
    <source>
        <dbReference type="ARBA" id="ARBA00012274"/>
    </source>
</evidence>
<dbReference type="PROSITE" id="PS00089">
    <property type="entry name" value="RIBORED_LARGE"/>
    <property type="match status" value="1"/>
</dbReference>
<name>A0AAD7IVC9_9AGAR</name>
<dbReference type="EC" id="1.17.4.1" evidence="2 6"/>
<evidence type="ECO:0000256" key="1">
    <source>
        <dbReference type="ARBA" id="ARBA00010406"/>
    </source>
</evidence>
<keyword evidence="10" id="KW-1185">Reference proteome</keyword>
<comment type="caution">
    <text evidence="9">The sequence shown here is derived from an EMBL/GenBank/DDBJ whole genome shotgun (WGS) entry which is preliminary data.</text>
</comment>
<keyword evidence="3 6" id="KW-0560">Oxidoreductase</keyword>
<proteinExistence type="inferred from homology"/>
<dbReference type="SUPFAM" id="SSF51998">
    <property type="entry name" value="PFL-like glycyl radical enzymes"/>
    <property type="match status" value="1"/>
</dbReference>
<dbReference type="InterPro" id="IPR000788">
    <property type="entry name" value="RNR_lg_C"/>
</dbReference>
<dbReference type="InterPro" id="IPR013509">
    <property type="entry name" value="RNR_lsu_N"/>
</dbReference>
<dbReference type="SUPFAM" id="SSF48168">
    <property type="entry name" value="R1 subunit of ribonucleotide reductase, N-terminal domain"/>
    <property type="match status" value="1"/>
</dbReference>
<evidence type="ECO:0000259" key="8">
    <source>
        <dbReference type="PROSITE" id="PS00089"/>
    </source>
</evidence>
<dbReference type="InterPro" id="IPR008926">
    <property type="entry name" value="RNR_R1-su_N"/>
</dbReference>
<feature type="region of interest" description="Disordered" evidence="7">
    <location>
        <begin position="646"/>
        <end position="674"/>
    </location>
</feature>